<dbReference type="InterPro" id="IPR050560">
    <property type="entry name" value="MYB_TF"/>
</dbReference>
<evidence type="ECO:0000313" key="4">
    <source>
        <dbReference type="Proteomes" id="UP000179807"/>
    </source>
</evidence>
<evidence type="ECO:0000313" key="3">
    <source>
        <dbReference type="EMBL" id="OHT08408.1"/>
    </source>
</evidence>
<name>A0A1J4KBV7_9EUKA</name>
<organism evidence="3 4">
    <name type="scientific">Tritrichomonas foetus</name>
    <dbReference type="NCBI Taxonomy" id="1144522"/>
    <lineage>
        <taxon>Eukaryota</taxon>
        <taxon>Metamonada</taxon>
        <taxon>Parabasalia</taxon>
        <taxon>Tritrichomonadida</taxon>
        <taxon>Tritrichomonadidae</taxon>
        <taxon>Tritrichomonas</taxon>
    </lineage>
</organism>
<dbReference type="PANTHER" id="PTHR45614:SF69">
    <property type="entry name" value="CHROMOSOME UNDETERMINED SCAFFOLD_38, WHOLE GENOME SHOTGUN SEQUENCE"/>
    <property type="match status" value="1"/>
</dbReference>
<dbReference type="Proteomes" id="UP000179807">
    <property type="component" value="Unassembled WGS sequence"/>
</dbReference>
<sequence length="190" mass="21981">MSTTQMRHIKVRQAFSLAEDATLRCLVKQFGENNSWVTIAQYMPNRNARQCRDRWRGYLRPSLSIKAWSEDEDRILINKYSEFGARWTAIGKFLPNRSEVAIKTRYKILATYCSQNSSSDEGGNNSNCCEIYPLAVYFNNLREEKQTTENKHKKFEMLEVYPKTGPCFELEQLFNTLNLDSLPNGPVCAA</sequence>
<feature type="domain" description="HTH myb-type" evidence="2">
    <location>
        <begin position="7"/>
        <end position="63"/>
    </location>
</feature>
<dbReference type="Pfam" id="PF00249">
    <property type="entry name" value="Myb_DNA-binding"/>
    <property type="match status" value="2"/>
</dbReference>
<proteinExistence type="predicted"/>
<dbReference type="OrthoDB" id="2143914at2759"/>
<comment type="caution">
    <text evidence="3">The sequence shown here is derived from an EMBL/GenBank/DDBJ whole genome shotgun (WGS) entry which is preliminary data.</text>
</comment>
<dbReference type="InterPro" id="IPR017930">
    <property type="entry name" value="Myb_dom"/>
</dbReference>
<dbReference type="GO" id="GO:0000981">
    <property type="term" value="F:DNA-binding transcription factor activity, RNA polymerase II-specific"/>
    <property type="evidence" value="ECO:0007669"/>
    <property type="project" value="TreeGrafter"/>
</dbReference>
<dbReference type="AlphaFoldDB" id="A0A1J4KBV7"/>
<evidence type="ECO:0000259" key="1">
    <source>
        <dbReference type="PROSITE" id="PS50090"/>
    </source>
</evidence>
<dbReference type="RefSeq" id="XP_068361544.1">
    <property type="nucleotide sequence ID" value="XM_068502950.1"/>
</dbReference>
<dbReference type="CDD" id="cd00167">
    <property type="entry name" value="SANT"/>
    <property type="match status" value="2"/>
</dbReference>
<dbReference type="EMBL" id="MLAK01000668">
    <property type="protein sequence ID" value="OHT08408.1"/>
    <property type="molecule type" value="Genomic_DNA"/>
</dbReference>
<feature type="domain" description="Myb-like" evidence="1">
    <location>
        <begin position="12"/>
        <end position="59"/>
    </location>
</feature>
<feature type="domain" description="Myb-like" evidence="1">
    <location>
        <begin position="60"/>
        <end position="110"/>
    </location>
</feature>
<dbReference type="SUPFAM" id="SSF46689">
    <property type="entry name" value="Homeodomain-like"/>
    <property type="match status" value="1"/>
</dbReference>
<dbReference type="GeneID" id="94837654"/>
<dbReference type="Gene3D" id="1.10.10.60">
    <property type="entry name" value="Homeodomain-like"/>
    <property type="match status" value="2"/>
</dbReference>
<dbReference type="GO" id="GO:0005634">
    <property type="term" value="C:nucleus"/>
    <property type="evidence" value="ECO:0007669"/>
    <property type="project" value="TreeGrafter"/>
</dbReference>
<feature type="domain" description="HTH myb-type" evidence="2">
    <location>
        <begin position="67"/>
        <end position="114"/>
    </location>
</feature>
<dbReference type="InterPro" id="IPR001005">
    <property type="entry name" value="SANT/Myb"/>
</dbReference>
<keyword evidence="4" id="KW-1185">Reference proteome</keyword>
<gene>
    <name evidence="3" type="ORF">TRFO_23087</name>
</gene>
<dbReference type="PROSITE" id="PS51294">
    <property type="entry name" value="HTH_MYB"/>
    <property type="match status" value="2"/>
</dbReference>
<accession>A0A1J4KBV7</accession>
<protein>
    <submittedName>
        <fullName evidence="3">Myb-like DNA-binding domain containing protein</fullName>
    </submittedName>
</protein>
<dbReference type="SMART" id="SM00717">
    <property type="entry name" value="SANT"/>
    <property type="match status" value="2"/>
</dbReference>
<dbReference type="PROSITE" id="PS50090">
    <property type="entry name" value="MYB_LIKE"/>
    <property type="match status" value="2"/>
</dbReference>
<reference evidence="3" key="1">
    <citation type="submission" date="2016-10" db="EMBL/GenBank/DDBJ databases">
        <authorList>
            <person name="Benchimol M."/>
            <person name="Almeida L.G."/>
            <person name="Vasconcelos A.T."/>
            <person name="Perreira-Neves A."/>
            <person name="Rosa I.A."/>
            <person name="Tasca T."/>
            <person name="Bogo M.R."/>
            <person name="de Souza W."/>
        </authorList>
    </citation>
    <scope>NUCLEOTIDE SEQUENCE [LARGE SCALE GENOMIC DNA]</scope>
    <source>
        <strain evidence="3">K</strain>
    </source>
</reference>
<dbReference type="InterPro" id="IPR009057">
    <property type="entry name" value="Homeodomain-like_sf"/>
</dbReference>
<dbReference type="PANTHER" id="PTHR45614">
    <property type="entry name" value="MYB PROTEIN-RELATED"/>
    <property type="match status" value="1"/>
</dbReference>
<dbReference type="VEuPathDB" id="TrichDB:TRFO_23087"/>
<dbReference type="GO" id="GO:0000978">
    <property type="term" value="F:RNA polymerase II cis-regulatory region sequence-specific DNA binding"/>
    <property type="evidence" value="ECO:0007669"/>
    <property type="project" value="TreeGrafter"/>
</dbReference>
<evidence type="ECO:0000259" key="2">
    <source>
        <dbReference type="PROSITE" id="PS51294"/>
    </source>
</evidence>